<comment type="caution">
    <text evidence="3">The sequence shown here is derived from an EMBL/GenBank/DDBJ whole genome shotgun (WGS) entry which is preliminary data.</text>
</comment>
<proteinExistence type="predicted"/>
<evidence type="ECO:0000313" key="3">
    <source>
        <dbReference type="EMBL" id="KAJ3479519.1"/>
    </source>
</evidence>
<dbReference type="EMBL" id="JANAWD010000434">
    <property type="protein sequence ID" value="KAJ3479519.1"/>
    <property type="molecule type" value="Genomic_DNA"/>
</dbReference>
<dbReference type="AlphaFoldDB" id="A0AAD5YFP0"/>
<keyword evidence="2" id="KW-0812">Transmembrane</keyword>
<feature type="transmembrane region" description="Helical" evidence="2">
    <location>
        <begin position="119"/>
        <end position="141"/>
    </location>
</feature>
<accession>A0AAD5YFP0</accession>
<organism evidence="3 4">
    <name type="scientific">Meripilus lineatus</name>
    <dbReference type="NCBI Taxonomy" id="2056292"/>
    <lineage>
        <taxon>Eukaryota</taxon>
        <taxon>Fungi</taxon>
        <taxon>Dikarya</taxon>
        <taxon>Basidiomycota</taxon>
        <taxon>Agaricomycotina</taxon>
        <taxon>Agaricomycetes</taxon>
        <taxon>Polyporales</taxon>
        <taxon>Meripilaceae</taxon>
        <taxon>Meripilus</taxon>
    </lineage>
</organism>
<gene>
    <name evidence="3" type="ORF">NLI96_g9006</name>
</gene>
<feature type="compositionally biased region" description="Polar residues" evidence="1">
    <location>
        <begin position="69"/>
        <end position="84"/>
    </location>
</feature>
<keyword evidence="4" id="KW-1185">Reference proteome</keyword>
<name>A0AAD5YFP0_9APHY</name>
<dbReference type="Proteomes" id="UP001212997">
    <property type="component" value="Unassembled WGS sequence"/>
</dbReference>
<reference evidence="3" key="1">
    <citation type="submission" date="2022-07" db="EMBL/GenBank/DDBJ databases">
        <title>Genome Sequence of Physisporinus lineatus.</title>
        <authorList>
            <person name="Buettner E."/>
        </authorList>
    </citation>
    <scope>NUCLEOTIDE SEQUENCE</scope>
    <source>
        <strain evidence="3">VT162</strain>
    </source>
</reference>
<feature type="region of interest" description="Disordered" evidence="1">
    <location>
        <begin position="156"/>
        <end position="189"/>
    </location>
</feature>
<feature type="compositionally biased region" description="Low complexity" evidence="1">
    <location>
        <begin position="85"/>
        <end position="110"/>
    </location>
</feature>
<evidence type="ECO:0000313" key="4">
    <source>
        <dbReference type="Proteomes" id="UP001212997"/>
    </source>
</evidence>
<evidence type="ECO:0000256" key="2">
    <source>
        <dbReference type="SAM" id="Phobius"/>
    </source>
</evidence>
<dbReference type="CDD" id="cd12087">
    <property type="entry name" value="TM_EGFR-like"/>
    <property type="match status" value="1"/>
</dbReference>
<evidence type="ECO:0008006" key="5">
    <source>
        <dbReference type="Google" id="ProtNLM"/>
    </source>
</evidence>
<feature type="region of interest" description="Disordered" evidence="1">
    <location>
        <begin position="69"/>
        <end position="110"/>
    </location>
</feature>
<protein>
    <recommendedName>
        <fullName evidence="5">Mid2 domain-containing protein</fullName>
    </recommendedName>
</protein>
<keyword evidence="2" id="KW-1133">Transmembrane helix</keyword>
<feature type="compositionally biased region" description="Polar residues" evidence="1">
    <location>
        <begin position="163"/>
        <end position="184"/>
    </location>
</feature>
<evidence type="ECO:0000256" key="1">
    <source>
        <dbReference type="SAM" id="MobiDB-lite"/>
    </source>
</evidence>
<keyword evidence="2" id="KW-0472">Membrane</keyword>
<sequence>MTPTPITTDHVTTLISTSFIPVMPSSIDSPWEGTPSSVPSLVSTSFSSLVSQQSTKVYPLPNPITPTISSASKVESSAGLQTGQTSAPSSTSISTTSATSNSTLPATSTTEKTKLGTPAITGIVVAAFLGLVASMVVLCLYRRRRQPHVEIDDGYIPGVTPFENPQRSDNSSADPTSSHPSFQTGDKRIMTVTNVSQPGAHEAYRTQYGRGLQQPLMSYGDVINPALDGMNGLAHDPTSMSELDPPTYTQF</sequence>